<accession>A0ABR8AC13</accession>
<gene>
    <name evidence="1" type="ORF">H6G24_18850</name>
</gene>
<comment type="caution">
    <text evidence="1">The sequence shown here is derived from an EMBL/GenBank/DDBJ whole genome shotgun (WGS) entry which is preliminary data.</text>
</comment>
<dbReference type="Proteomes" id="UP000658514">
    <property type="component" value="Unassembled WGS sequence"/>
</dbReference>
<organism evidence="1 2">
    <name type="scientific">Calothrix parietina FACHB-288</name>
    <dbReference type="NCBI Taxonomy" id="2692896"/>
    <lineage>
        <taxon>Bacteria</taxon>
        <taxon>Bacillati</taxon>
        <taxon>Cyanobacteriota</taxon>
        <taxon>Cyanophyceae</taxon>
        <taxon>Nostocales</taxon>
        <taxon>Calotrichaceae</taxon>
        <taxon>Calothrix</taxon>
    </lineage>
</organism>
<evidence type="ECO:0000313" key="1">
    <source>
        <dbReference type="EMBL" id="MBD2197537.1"/>
    </source>
</evidence>
<reference evidence="1 2" key="1">
    <citation type="journal article" date="2020" name="ISME J.">
        <title>Comparative genomics reveals insights into cyanobacterial evolution and habitat adaptation.</title>
        <authorList>
            <person name="Chen M.Y."/>
            <person name="Teng W.K."/>
            <person name="Zhao L."/>
            <person name="Hu C.X."/>
            <person name="Zhou Y.K."/>
            <person name="Han B.P."/>
            <person name="Song L.R."/>
            <person name="Shu W.S."/>
        </authorList>
    </citation>
    <scope>NUCLEOTIDE SEQUENCE [LARGE SCALE GENOMIC DNA]</scope>
    <source>
        <strain evidence="1 2">FACHB-288</strain>
    </source>
</reference>
<dbReference type="EMBL" id="JACJQH010000029">
    <property type="protein sequence ID" value="MBD2197537.1"/>
    <property type="molecule type" value="Genomic_DNA"/>
</dbReference>
<protein>
    <submittedName>
        <fullName evidence="1">Uncharacterized protein</fullName>
    </submittedName>
</protein>
<sequence>MHNLTAAPALFAGLLLYSSEQGGGYAVLRGRNSLNCQLHKKTPMHRRGLVMPIGVNLS</sequence>
<name>A0ABR8AC13_9CYAN</name>
<evidence type="ECO:0000313" key="2">
    <source>
        <dbReference type="Proteomes" id="UP000658514"/>
    </source>
</evidence>
<proteinExistence type="predicted"/>
<keyword evidence="2" id="KW-1185">Reference proteome</keyword>
<dbReference type="RefSeq" id="WP_190544718.1">
    <property type="nucleotide sequence ID" value="NZ_CAWPNO010000061.1"/>
</dbReference>